<evidence type="ECO:0000259" key="1">
    <source>
        <dbReference type="PROSITE" id="PS50878"/>
    </source>
</evidence>
<accession>A0ABP1QFT7</accession>
<dbReference type="PANTHER" id="PTHR47027:SF30">
    <property type="entry name" value="THAP-TYPE DOMAIN-CONTAINING PROTEIN"/>
    <property type="match status" value="1"/>
</dbReference>
<organism evidence="2 3">
    <name type="scientific">Orchesella dallaii</name>
    <dbReference type="NCBI Taxonomy" id="48710"/>
    <lineage>
        <taxon>Eukaryota</taxon>
        <taxon>Metazoa</taxon>
        <taxon>Ecdysozoa</taxon>
        <taxon>Arthropoda</taxon>
        <taxon>Hexapoda</taxon>
        <taxon>Collembola</taxon>
        <taxon>Entomobryomorpha</taxon>
        <taxon>Entomobryoidea</taxon>
        <taxon>Orchesellidae</taxon>
        <taxon>Orchesellinae</taxon>
        <taxon>Orchesella</taxon>
    </lineage>
</organism>
<dbReference type="InterPro" id="IPR000477">
    <property type="entry name" value="RT_dom"/>
</dbReference>
<dbReference type="Pfam" id="PF00078">
    <property type="entry name" value="RVT_1"/>
    <property type="match status" value="1"/>
</dbReference>
<gene>
    <name evidence="2" type="ORF">ODALV1_LOCUS10634</name>
</gene>
<keyword evidence="3" id="KW-1185">Reference proteome</keyword>
<dbReference type="EMBL" id="CAXLJM020000033">
    <property type="protein sequence ID" value="CAL8100782.1"/>
    <property type="molecule type" value="Genomic_DNA"/>
</dbReference>
<dbReference type="Gene3D" id="3.60.10.10">
    <property type="entry name" value="Endonuclease/exonuclease/phosphatase"/>
    <property type="match status" value="1"/>
</dbReference>
<reference evidence="2 3" key="1">
    <citation type="submission" date="2024-08" db="EMBL/GenBank/DDBJ databases">
        <authorList>
            <person name="Cucini C."/>
            <person name="Frati F."/>
        </authorList>
    </citation>
    <scope>NUCLEOTIDE SEQUENCE [LARGE SCALE GENOMIC DNA]</scope>
</reference>
<dbReference type="InterPro" id="IPR036691">
    <property type="entry name" value="Endo/exonu/phosph_ase_sf"/>
</dbReference>
<sequence length="1043" mass="121013">MFDKNKFDLEETLNITSNWIICKLIGKNRKEIIVTCTYIPPQSNFNCLVTELAENLELYSFNAESDIVIGGDFNARIGNNMRIPDDLLENTFLNPLRNSRDCHTNSRGKLLDRTFCELGLIPLNGRSKSDVDGEYTFLRNHANSIVDYIWVNTSSLTEVHDFTVEEVSASDHQPISAIIDWPSPVPSLNARGTVCCPGQVSIEKFKWVPEKAGEFTDFLKTHQFSSRSDDSPSDMYQCIAQAIKSAARASNMTYTVRPTNQIENKNPPWYDVECKQAKKELRRAKRKCKKNAYKQRYVDLHLKCIKAYEAISLAKRTQYYSLLQDSLSSTANPKDFWNTVRQLRSTRRQQCPITKPTWEKFYNQVLTNRIHDDTSYFGVEDNVIDQEISLEEINTARKKLKINKSPGLDGIRNEFLKSLPPQFVNRLKLLFNSIQAKECVPEDLVDIEVVMLHKKGDPSEPRNYRGISLINTIMKLFTSIMLARLENWAESNAVLPESQAGFRKSRSCVDHVFTIEALRQISKRRMKKRKLHLLFVDFARAFDSINHKKLWSRLNDIGVSPKYIRIFRDMYNKATMRVRSEQNHTRRFDVAEGVLQGELTSPLFFALFISDIDEIFSTLEAQGIRGVNINHQTTIHVLAYADDLVIIADCPSHLQAKLNRLSQYCEDKGLTVNVGKTKILVFEHCHRQDKKSEAFLYRAEPIEVVQEFTYLGITFCVCGKFHKHLENIKQKCANVTGSIVAIILRSRTQSWDAVMKLLDALILSIPLYGAEVWALEYVEDLEKIQLNFLKRLLTLPQCTPGYMLRLETGINHMITTVLHRALGWWVKVSHLPASRLPRSCLEEMSKMQMNHNDTWLDLVQTTIDRCKASEILDVHDIFTADQEQLILRTWHMAKEQRALEDEERRDKGGSKFTSLYGRIKNNSTQEMYLSYPMSFHKKRIFAQLRLHPDRLRFLNLYVNRYKNTFLPTKYCTLCNTKDNDDIYHMLCICPMYLPLRGNIEKLSNTPSRLTFHKVFRNYDCDYVHQICSFVQKALRKRDTYLKE</sequence>
<evidence type="ECO:0000313" key="2">
    <source>
        <dbReference type="EMBL" id="CAL8100782.1"/>
    </source>
</evidence>
<dbReference type="SUPFAM" id="SSF56672">
    <property type="entry name" value="DNA/RNA polymerases"/>
    <property type="match status" value="1"/>
</dbReference>
<proteinExistence type="predicted"/>
<dbReference type="PANTHER" id="PTHR47027">
    <property type="entry name" value="REVERSE TRANSCRIPTASE DOMAIN-CONTAINING PROTEIN"/>
    <property type="match status" value="1"/>
</dbReference>
<dbReference type="SUPFAM" id="SSF56219">
    <property type="entry name" value="DNase I-like"/>
    <property type="match status" value="1"/>
</dbReference>
<dbReference type="InterPro" id="IPR043502">
    <property type="entry name" value="DNA/RNA_pol_sf"/>
</dbReference>
<dbReference type="CDD" id="cd01650">
    <property type="entry name" value="RT_nLTR_like"/>
    <property type="match status" value="1"/>
</dbReference>
<feature type="domain" description="Reverse transcriptase" evidence="1">
    <location>
        <begin position="433"/>
        <end position="715"/>
    </location>
</feature>
<dbReference type="InterPro" id="IPR005135">
    <property type="entry name" value="Endo/exonuclease/phosphatase"/>
</dbReference>
<dbReference type="PROSITE" id="PS50878">
    <property type="entry name" value="RT_POL"/>
    <property type="match status" value="1"/>
</dbReference>
<comment type="caution">
    <text evidence="2">The sequence shown here is derived from an EMBL/GenBank/DDBJ whole genome shotgun (WGS) entry which is preliminary data.</text>
</comment>
<dbReference type="Proteomes" id="UP001642540">
    <property type="component" value="Unassembled WGS sequence"/>
</dbReference>
<dbReference type="Pfam" id="PF14529">
    <property type="entry name" value="Exo_endo_phos_2"/>
    <property type="match status" value="1"/>
</dbReference>
<evidence type="ECO:0000313" key="3">
    <source>
        <dbReference type="Proteomes" id="UP001642540"/>
    </source>
</evidence>
<name>A0ABP1QFT7_9HEXA</name>
<protein>
    <recommendedName>
        <fullName evidence="1">Reverse transcriptase domain-containing protein</fullName>
    </recommendedName>
</protein>